<dbReference type="PANTHER" id="PTHR46382">
    <property type="entry name" value="PHOSPHATIDATE CYTIDYLYLTRANSFERASE"/>
    <property type="match status" value="1"/>
</dbReference>
<dbReference type="AlphaFoldDB" id="A0A0C5VMX1"/>
<evidence type="ECO:0000256" key="17">
    <source>
        <dbReference type="ARBA" id="ARBA00023264"/>
    </source>
</evidence>
<keyword evidence="16" id="KW-0594">Phospholipid biosynthesis</keyword>
<dbReference type="OrthoDB" id="9799199at2"/>
<dbReference type="GO" id="GO:0016024">
    <property type="term" value="P:CDP-diacylglycerol biosynthetic process"/>
    <property type="evidence" value="ECO:0007669"/>
    <property type="project" value="TreeGrafter"/>
</dbReference>
<dbReference type="STRING" id="1445510.YC6258_02640"/>
<evidence type="ECO:0000256" key="14">
    <source>
        <dbReference type="ARBA" id="ARBA00023098"/>
    </source>
</evidence>
<evidence type="ECO:0000256" key="18">
    <source>
        <dbReference type="ARBA" id="ARBA00029893"/>
    </source>
</evidence>
<evidence type="ECO:0000256" key="6">
    <source>
        <dbReference type="ARBA" id="ARBA00012487"/>
    </source>
</evidence>
<accession>A0A0C5VMX1</accession>
<evidence type="ECO:0000256" key="20">
    <source>
        <dbReference type="ARBA" id="ARBA00032253"/>
    </source>
</evidence>
<feature type="transmembrane region" description="Helical" evidence="24">
    <location>
        <begin position="180"/>
        <end position="201"/>
    </location>
</feature>
<keyword evidence="9" id="KW-0444">Lipid biosynthesis</keyword>
<dbReference type="RefSeq" id="WP_044617167.1">
    <property type="nucleotide sequence ID" value="NZ_CP007142.1"/>
</dbReference>
<evidence type="ECO:0000256" key="19">
    <source>
        <dbReference type="ARBA" id="ARBA00031825"/>
    </source>
</evidence>
<evidence type="ECO:0000256" key="16">
    <source>
        <dbReference type="ARBA" id="ARBA00023209"/>
    </source>
</evidence>
<dbReference type="GO" id="GO:0005886">
    <property type="term" value="C:plasma membrane"/>
    <property type="evidence" value="ECO:0007669"/>
    <property type="project" value="UniProtKB-SubCell"/>
</dbReference>
<evidence type="ECO:0000256" key="13">
    <source>
        <dbReference type="ARBA" id="ARBA00022989"/>
    </source>
</evidence>
<dbReference type="EMBL" id="CP007142">
    <property type="protein sequence ID" value="AJQ94678.1"/>
    <property type="molecule type" value="Genomic_DNA"/>
</dbReference>
<dbReference type="Proteomes" id="UP000032266">
    <property type="component" value="Chromosome"/>
</dbReference>
<keyword evidence="12 25" id="KW-0548">Nucleotidyltransferase</keyword>
<comment type="subcellular location">
    <subcellularLocation>
        <location evidence="2">Cell membrane</location>
        <topology evidence="2">Multi-pass membrane protein</topology>
    </subcellularLocation>
</comment>
<evidence type="ECO:0000256" key="21">
    <source>
        <dbReference type="ARBA" id="ARBA00032396"/>
    </source>
</evidence>
<evidence type="ECO:0000256" key="24">
    <source>
        <dbReference type="SAM" id="Phobius"/>
    </source>
</evidence>
<keyword evidence="13 24" id="KW-1133">Transmembrane helix</keyword>
<keyword evidence="14" id="KW-0443">Lipid metabolism</keyword>
<evidence type="ECO:0000256" key="2">
    <source>
        <dbReference type="ARBA" id="ARBA00004651"/>
    </source>
</evidence>
<feature type="transmembrane region" description="Helical" evidence="24">
    <location>
        <begin position="5"/>
        <end position="21"/>
    </location>
</feature>
<evidence type="ECO:0000256" key="23">
    <source>
        <dbReference type="ARBA" id="ARBA00033406"/>
    </source>
</evidence>
<feature type="transmembrane region" description="Helical" evidence="24">
    <location>
        <begin position="207"/>
        <end position="230"/>
    </location>
</feature>
<evidence type="ECO:0000256" key="8">
    <source>
        <dbReference type="ARBA" id="ARBA00022475"/>
    </source>
</evidence>
<comment type="pathway">
    <text evidence="3">Phospholipid metabolism; CDP-diacylglycerol biosynthesis; CDP-diacylglycerol from sn-glycerol 3-phosphate: step 3/3.</text>
</comment>
<evidence type="ECO:0000256" key="15">
    <source>
        <dbReference type="ARBA" id="ARBA00023136"/>
    </source>
</evidence>
<proteinExistence type="inferred from homology"/>
<evidence type="ECO:0000256" key="12">
    <source>
        <dbReference type="ARBA" id="ARBA00022695"/>
    </source>
</evidence>
<keyword evidence="17" id="KW-1208">Phospholipid metabolism</keyword>
<comment type="catalytic activity">
    <reaction evidence="1">
        <text>a 1,2-diacyl-sn-glycero-3-phosphate + CTP + H(+) = a CDP-1,2-diacyl-sn-glycerol + diphosphate</text>
        <dbReference type="Rhea" id="RHEA:16229"/>
        <dbReference type="ChEBI" id="CHEBI:15378"/>
        <dbReference type="ChEBI" id="CHEBI:33019"/>
        <dbReference type="ChEBI" id="CHEBI:37563"/>
        <dbReference type="ChEBI" id="CHEBI:58332"/>
        <dbReference type="ChEBI" id="CHEBI:58608"/>
        <dbReference type="EC" id="2.7.7.41"/>
    </reaction>
</comment>
<evidence type="ECO:0000313" key="25">
    <source>
        <dbReference type="EMBL" id="AJQ94678.1"/>
    </source>
</evidence>
<organism evidence="25 26">
    <name type="scientific">Gynuella sunshinyii YC6258</name>
    <dbReference type="NCBI Taxonomy" id="1445510"/>
    <lineage>
        <taxon>Bacteria</taxon>
        <taxon>Pseudomonadati</taxon>
        <taxon>Pseudomonadota</taxon>
        <taxon>Gammaproteobacteria</taxon>
        <taxon>Oceanospirillales</taxon>
        <taxon>Saccharospirillaceae</taxon>
        <taxon>Gynuella</taxon>
    </lineage>
</organism>
<dbReference type="EC" id="2.7.7.41" evidence="6"/>
<feature type="transmembrane region" description="Helical" evidence="24">
    <location>
        <begin position="82"/>
        <end position="102"/>
    </location>
</feature>
<evidence type="ECO:0000313" key="26">
    <source>
        <dbReference type="Proteomes" id="UP000032266"/>
    </source>
</evidence>
<dbReference type="PATRIC" id="fig|1445510.3.peg.2592"/>
<gene>
    <name evidence="25" type="ORF">YC6258_02640</name>
</gene>
<feature type="transmembrane region" description="Helical" evidence="24">
    <location>
        <begin position="114"/>
        <end position="132"/>
    </location>
</feature>
<dbReference type="Pfam" id="PF01148">
    <property type="entry name" value="CTP_transf_1"/>
    <property type="match status" value="1"/>
</dbReference>
<keyword evidence="26" id="KW-1185">Reference proteome</keyword>
<dbReference type="GO" id="GO:0004605">
    <property type="term" value="F:phosphatidate cytidylyltransferase activity"/>
    <property type="evidence" value="ECO:0007669"/>
    <property type="project" value="UniProtKB-EC"/>
</dbReference>
<keyword evidence="11 24" id="KW-0812">Transmembrane</keyword>
<keyword evidence="10 25" id="KW-0808">Transferase</keyword>
<evidence type="ECO:0000256" key="11">
    <source>
        <dbReference type="ARBA" id="ARBA00022692"/>
    </source>
</evidence>
<evidence type="ECO:0000256" key="1">
    <source>
        <dbReference type="ARBA" id="ARBA00001698"/>
    </source>
</evidence>
<sequence length="277" mass="30598">MLKQRIITALVLAPIMVWGIFFLPLDYFALFTAIIVALGAWEWAHLSGSDVISERVTYTMGSLTLLSLCYVGQLYFHWFDEIVLWLALVWWLIAFILVRSFPASSSHWRSPRRQRIMGLFVLVPMWVGLYQLKGLDHGNLWILFLMLVIWGADVGAYFAGKSFGRSKLAPNVSPGKTWEGVVGGLLTVYLVVTVAGLILAGDPDFTLSGWIVLFASTTLVVLFSIIGDLVESMVKRNRGVKDSSNLLPGHGGVMDRADSMCAAVPIFALALSLFPIG</sequence>
<dbReference type="PANTHER" id="PTHR46382:SF1">
    <property type="entry name" value="PHOSPHATIDATE CYTIDYLYLTRANSFERASE"/>
    <property type="match status" value="1"/>
</dbReference>
<evidence type="ECO:0000256" key="9">
    <source>
        <dbReference type="ARBA" id="ARBA00022516"/>
    </source>
</evidence>
<name>A0A0C5VMX1_9GAMM</name>
<dbReference type="HOGENOM" id="CLU_037294_1_2_6"/>
<evidence type="ECO:0000256" key="22">
    <source>
        <dbReference type="ARBA" id="ARBA00032743"/>
    </source>
</evidence>
<evidence type="ECO:0000256" key="10">
    <source>
        <dbReference type="ARBA" id="ARBA00022679"/>
    </source>
</evidence>
<feature type="transmembrane region" description="Helical" evidence="24">
    <location>
        <begin position="138"/>
        <end position="159"/>
    </location>
</feature>
<evidence type="ECO:0000256" key="3">
    <source>
        <dbReference type="ARBA" id="ARBA00005119"/>
    </source>
</evidence>
<evidence type="ECO:0000256" key="7">
    <source>
        <dbReference type="ARBA" id="ARBA00019373"/>
    </source>
</evidence>
<reference evidence="25 26" key="1">
    <citation type="submission" date="2014-01" db="EMBL/GenBank/DDBJ databases">
        <title>Full genme sequencing of cellulolytic bacterium Gynuella sunshinyii YC6258T gen. nov., sp. nov.</title>
        <authorList>
            <person name="Khan H."/>
            <person name="Chung E.J."/>
            <person name="Chung Y.R."/>
        </authorList>
    </citation>
    <scope>NUCLEOTIDE SEQUENCE [LARGE SCALE GENOMIC DNA]</scope>
    <source>
        <strain evidence="25 26">YC6258</strain>
    </source>
</reference>
<keyword evidence="8" id="KW-1003">Cell membrane</keyword>
<protein>
    <recommendedName>
        <fullName evidence="7">Phosphatidate cytidylyltransferase</fullName>
        <ecNumber evidence="6">2.7.7.41</ecNumber>
    </recommendedName>
    <alternativeName>
        <fullName evidence="20">CDP-DAG synthase</fullName>
    </alternativeName>
    <alternativeName>
        <fullName evidence="22">CDP-DG synthase</fullName>
    </alternativeName>
    <alternativeName>
        <fullName evidence="18">CDP-diacylglycerol synthase</fullName>
    </alternativeName>
    <alternativeName>
        <fullName evidence="21">CDP-diglyceride pyrophosphorylase</fullName>
    </alternativeName>
    <alternativeName>
        <fullName evidence="23">CDP-diglyceride synthase</fullName>
    </alternativeName>
    <alternativeName>
        <fullName evidence="19">CTP:phosphatidate cytidylyltransferase</fullName>
    </alternativeName>
</protein>
<comment type="similarity">
    <text evidence="5">Belongs to the CDS family.</text>
</comment>
<comment type="pathway">
    <text evidence="4">Lipid metabolism.</text>
</comment>
<evidence type="ECO:0000256" key="4">
    <source>
        <dbReference type="ARBA" id="ARBA00005189"/>
    </source>
</evidence>
<keyword evidence="15 24" id="KW-0472">Membrane</keyword>
<dbReference type="KEGG" id="gsn:YC6258_02640"/>
<evidence type="ECO:0000256" key="5">
    <source>
        <dbReference type="ARBA" id="ARBA00010185"/>
    </source>
</evidence>